<organism evidence="1 2">
    <name type="scientific">Paraburkholderia ribeironis</name>
    <dbReference type="NCBI Taxonomy" id="1247936"/>
    <lineage>
        <taxon>Bacteria</taxon>
        <taxon>Pseudomonadati</taxon>
        <taxon>Pseudomonadota</taxon>
        <taxon>Betaproteobacteria</taxon>
        <taxon>Burkholderiales</taxon>
        <taxon>Burkholderiaceae</taxon>
        <taxon>Paraburkholderia</taxon>
    </lineage>
</organism>
<keyword evidence="2" id="KW-1185">Reference proteome</keyword>
<protein>
    <submittedName>
        <fullName evidence="1">Uncharacterized protein</fullName>
    </submittedName>
</protein>
<gene>
    <name evidence="1" type="ORF">BN2475_150138</name>
</gene>
<proteinExistence type="predicted"/>
<accession>A0A1N7RTT5</accession>
<sequence length="107" mass="11915">MSCTVGMNVAERNSRFYLAELTDPLSIAYREAQYQEPHENSVQNVSCGDAHDDVTARWNPSHRDGTLCFVFATPRGDLARQAAWPSYRRNSANAVMPVRCTPVLLAA</sequence>
<evidence type="ECO:0000313" key="1">
    <source>
        <dbReference type="EMBL" id="SIT38516.1"/>
    </source>
</evidence>
<dbReference type="Proteomes" id="UP000187012">
    <property type="component" value="Unassembled WGS sequence"/>
</dbReference>
<name>A0A1N7RTT5_9BURK</name>
<dbReference type="STRING" id="1247936.BN2475_150138"/>
<reference evidence="1 2" key="1">
    <citation type="submission" date="2016-12" db="EMBL/GenBank/DDBJ databases">
        <authorList>
            <person name="Song W.-J."/>
            <person name="Kurnit D.M."/>
        </authorList>
    </citation>
    <scope>NUCLEOTIDE SEQUENCE [LARGE SCALE GENOMIC DNA]</scope>
    <source>
        <strain evidence="1 2">STM7296</strain>
    </source>
</reference>
<evidence type="ECO:0000313" key="2">
    <source>
        <dbReference type="Proteomes" id="UP000187012"/>
    </source>
</evidence>
<dbReference type="AlphaFoldDB" id="A0A1N7RTT5"/>
<dbReference type="EMBL" id="CYGX02000015">
    <property type="protein sequence ID" value="SIT38516.1"/>
    <property type="molecule type" value="Genomic_DNA"/>
</dbReference>